<comment type="subcellular location">
    <subcellularLocation>
        <location evidence="1 5">Membrane</location>
        <topology evidence="1 5">Multi-pass membrane protein</topology>
    </subcellularLocation>
</comment>
<feature type="transmembrane region" description="Helical" evidence="5">
    <location>
        <begin position="44"/>
        <end position="65"/>
    </location>
</feature>
<dbReference type="Pfam" id="PF03208">
    <property type="entry name" value="PRA1"/>
    <property type="match status" value="1"/>
</dbReference>
<evidence type="ECO:0000313" key="6">
    <source>
        <dbReference type="Proteomes" id="UP000035642"/>
    </source>
</evidence>
<name>A0A0K0CY59_ANGCA</name>
<dbReference type="PANTHER" id="PTHR12859:SF0">
    <property type="entry name" value="PRA1 FAMILY PROTEIN"/>
    <property type="match status" value="1"/>
</dbReference>
<feature type="transmembrane region" description="Helical" evidence="5">
    <location>
        <begin position="105"/>
        <end position="122"/>
    </location>
</feature>
<reference evidence="6" key="1">
    <citation type="submission" date="2012-09" db="EMBL/GenBank/DDBJ databases">
        <authorList>
            <person name="Martin A.A."/>
        </authorList>
    </citation>
    <scope>NUCLEOTIDE SEQUENCE</scope>
</reference>
<evidence type="ECO:0000256" key="4">
    <source>
        <dbReference type="ARBA" id="ARBA00023136"/>
    </source>
</evidence>
<organism evidence="6 7">
    <name type="scientific">Angiostrongylus cantonensis</name>
    <name type="common">Rat lungworm</name>
    <dbReference type="NCBI Taxonomy" id="6313"/>
    <lineage>
        <taxon>Eukaryota</taxon>
        <taxon>Metazoa</taxon>
        <taxon>Ecdysozoa</taxon>
        <taxon>Nematoda</taxon>
        <taxon>Chromadorea</taxon>
        <taxon>Rhabditida</taxon>
        <taxon>Rhabditina</taxon>
        <taxon>Rhabditomorpha</taxon>
        <taxon>Strongyloidea</taxon>
        <taxon>Metastrongylidae</taxon>
        <taxon>Angiostrongylus</taxon>
    </lineage>
</organism>
<dbReference type="Proteomes" id="UP000035642">
    <property type="component" value="Unassembled WGS sequence"/>
</dbReference>
<keyword evidence="3 5" id="KW-1133">Transmembrane helix</keyword>
<protein>
    <recommendedName>
        <fullName evidence="5">PRA1 family protein</fullName>
    </recommendedName>
</protein>
<evidence type="ECO:0000313" key="7">
    <source>
        <dbReference type="WBParaSite" id="ACAC_0000255901-mRNA-1"/>
    </source>
</evidence>
<keyword evidence="2 5" id="KW-0812">Transmembrane</keyword>
<keyword evidence="4 5" id="KW-0472">Membrane</keyword>
<reference evidence="7" key="2">
    <citation type="submission" date="2017-02" db="UniProtKB">
        <authorList>
            <consortium name="WormBaseParasite"/>
        </authorList>
    </citation>
    <scope>IDENTIFICATION</scope>
</reference>
<accession>A0A0K0CY59</accession>
<feature type="transmembrane region" description="Helical" evidence="5">
    <location>
        <begin position="128"/>
        <end position="148"/>
    </location>
</feature>
<evidence type="ECO:0000256" key="2">
    <source>
        <dbReference type="ARBA" id="ARBA00022692"/>
    </source>
</evidence>
<evidence type="ECO:0000256" key="3">
    <source>
        <dbReference type="ARBA" id="ARBA00022989"/>
    </source>
</evidence>
<dbReference type="InterPro" id="IPR004895">
    <property type="entry name" value="Prenylated_rab_accept_PRA1"/>
</dbReference>
<keyword evidence="6" id="KW-1185">Reference proteome</keyword>
<dbReference type="AlphaFoldDB" id="A0A0K0CY59"/>
<sequence length="163" mass="18427">MSESAATPIETPFRLGSGVELPPFRTLPPYNDLQRWNNRIISNLLYYQTNYFAFFALLFIVQSFFNSQSMAFQDLALGLSAVLVVAGVVVFAISDNPSFYQTRRDHPLITLGAIILACYFFIQVLPSVLTVLFSILLPVFFILCHASIRLRDFMSKVTQTAEK</sequence>
<evidence type="ECO:0000256" key="5">
    <source>
        <dbReference type="RuleBase" id="RU363107"/>
    </source>
</evidence>
<dbReference type="GO" id="GO:0016020">
    <property type="term" value="C:membrane"/>
    <property type="evidence" value="ECO:0007669"/>
    <property type="project" value="UniProtKB-SubCell"/>
</dbReference>
<feature type="transmembrane region" description="Helical" evidence="5">
    <location>
        <begin position="71"/>
        <end position="93"/>
    </location>
</feature>
<proteinExistence type="inferred from homology"/>
<comment type="similarity">
    <text evidence="5">Belongs to the PRA1 family.</text>
</comment>
<evidence type="ECO:0000256" key="1">
    <source>
        <dbReference type="ARBA" id="ARBA00004141"/>
    </source>
</evidence>
<dbReference type="PANTHER" id="PTHR12859">
    <property type="entry name" value="PRA1 PROTEIN"/>
    <property type="match status" value="1"/>
</dbReference>
<dbReference type="WBParaSite" id="ACAC_0000255901-mRNA-1">
    <property type="protein sequence ID" value="ACAC_0000255901-mRNA-1"/>
    <property type="gene ID" value="ACAC_0000255901"/>
</dbReference>